<dbReference type="InterPro" id="IPR025914">
    <property type="entry name" value="SpoVAE"/>
</dbReference>
<comment type="caution">
    <text evidence="1">The sequence shown here is derived from an EMBL/GenBank/DDBJ whole genome shotgun (WGS) entry which is preliminary data.</text>
</comment>
<proteinExistence type="predicted"/>
<evidence type="ECO:0000313" key="2">
    <source>
        <dbReference type="Proteomes" id="UP001589836"/>
    </source>
</evidence>
<gene>
    <name evidence="1" type="ORF">ACFFGV_05700</name>
</gene>
<sequence length="197" mass="21047">MDPKKVIVITDGDEYARKAIDHLATSIGGTCLGHLAANPTTATKEEFLKAIHSAPSEPIYVLFDDAGVPGIGPGEKVLLQMAQEQSISIIGAIAVASHTKFQEWSRFDFAVDGDGELIPFGVDKEGIAELEVGRISGDTVYCLDQLDIPTIVAIGDIGKMRGKDDVAKGAPITRRAVELILERAEVNENSNGNTNIF</sequence>
<dbReference type="Pfam" id="PF14097">
    <property type="entry name" value="SpoVAE"/>
    <property type="match status" value="1"/>
</dbReference>
<name>A0ABV6LL02_9BACI</name>
<reference evidence="1 2" key="1">
    <citation type="submission" date="2024-09" db="EMBL/GenBank/DDBJ databases">
        <authorList>
            <person name="Sun Q."/>
            <person name="Mori K."/>
        </authorList>
    </citation>
    <scope>NUCLEOTIDE SEQUENCE [LARGE SCALE GENOMIC DNA]</scope>
    <source>
        <strain evidence="1 2">NCAIM B.02529</strain>
    </source>
</reference>
<dbReference type="RefSeq" id="WP_377345625.1">
    <property type="nucleotide sequence ID" value="NZ_JBHLTP010000003.1"/>
</dbReference>
<dbReference type="EMBL" id="JBHLTP010000003">
    <property type="protein sequence ID" value="MFC0523088.1"/>
    <property type="molecule type" value="Genomic_DNA"/>
</dbReference>
<dbReference type="Proteomes" id="UP001589836">
    <property type="component" value="Unassembled WGS sequence"/>
</dbReference>
<protein>
    <submittedName>
        <fullName evidence="1">Stage V sporulation protein AE</fullName>
    </submittedName>
</protein>
<organism evidence="1 2">
    <name type="scientific">Pontibacillus salicampi</name>
    <dbReference type="NCBI Taxonomy" id="1449801"/>
    <lineage>
        <taxon>Bacteria</taxon>
        <taxon>Bacillati</taxon>
        <taxon>Bacillota</taxon>
        <taxon>Bacilli</taxon>
        <taxon>Bacillales</taxon>
        <taxon>Bacillaceae</taxon>
        <taxon>Pontibacillus</taxon>
    </lineage>
</organism>
<accession>A0ABV6LL02</accession>
<evidence type="ECO:0000313" key="1">
    <source>
        <dbReference type="EMBL" id="MFC0523088.1"/>
    </source>
</evidence>
<keyword evidence="2" id="KW-1185">Reference proteome</keyword>